<accession>A0AAV4EPU0</accession>
<keyword evidence="4" id="KW-0496">Mitochondrion</keyword>
<comment type="similarity">
    <text evidence="2">Belongs to the PET117 family.</text>
</comment>
<feature type="region of interest" description="Disordered" evidence="5">
    <location>
        <begin position="69"/>
        <end position="98"/>
    </location>
</feature>
<evidence type="ECO:0000256" key="6">
    <source>
        <dbReference type="SAM" id="Phobius"/>
    </source>
</evidence>
<dbReference type="PANTHER" id="PTHR28163:SF1">
    <property type="entry name" value="PROTEIN PET117 HOMOLOG, MITOCHONDRIAL"/>
    <property type="match status" value="1"/>
</dbReference>
<feature type="transmembrane region" description="Helical" evidence="6">
    <location>
        <begin position="6"/>
        <end position="23"/>
    </location>
</feature>
<evidence type="ECO:0000256" key="2">
    <source>
        <dbReference type="ARBA" id="ARBA00008197"/>
    </source>
</evidence>
<name>A0AAV4EPU0_9GAST</name>
<dbReference type="GO" id="GO:0005739">
    <property type="term" value="C:mitochondrion"/>
    <property type="evidence" value="ECO:0007669"/>
    <property type="project" value="UniProtKB-SubCell"/>
</dbReference>
<organism evidence="7 8">
    <name type="scientific">Elysia marginata</name>
    <dbReference type="NCBI Taxonomy" id="1093978"/>
    <lineage>
        <taxon>Eukaryota</taxon>
        <taxon>Metazoa</taxon>
        <taxon>Spiralia</taxon>
        <taxon>Lophotrochozoa</taxon>
        <taxon>Mollusca</taxon>
        <taxon>Gastropoda</taxon>
        <taxon>Heterobranchia</taxon>
        <taxon>Euthyneura</taxon>
        <taxon>Panpulmonata</taxon>
        <taxon>Sacoglossa</taxon>
        <taxon>Placobranchoidea</taxon>
        <taxon>Plakobranchidae</taxon>
        <taxon>Elysia</taxon>
    </lineage>
</organism>
<dbReference type="GO" id="GO:0033617">
    <property type="term" value="P:mitochondrial respiratory chain complex IV assembly"/>
    <property type="evidence" value="ECO:0007669"/>
    <property type="project" value="TreeGrafter"/>
</dbReference>
<reference evidence="7 8" key="1">
    <citation type="journal article" date="2021" name="Elife">
        <title>Chloroplast acquisition without the gene transfer in kleptoplastic sea slugs, Plakobranchus ocellatus.</title>
        <authorList>
            <person name="Maeda T."/>
            <person name="Takahashi S."/>
            <person name="Yoshida T."/>
            <person name="Shimamura S."/>
            <person name="Takaki Y."/>
            <person name="Nagai Y."/>
            <person name="Toyoda A."/>
            <person name="Suzuki Y."/>
            <person name="Arimoto A."/>
            <person name="Ishii H."/>
            <person name="Satoh N."/>
            <person name="Nishiyama T."/>
            <person name="Hasebe M."/>
            <person name="Maruyama T."/>
            <person name="Minagawa J."/>
            <person name="Obokata J."/>
            <person name="Shigenobu S."/>
        </authorList>
    </citation>
    <scope>NUCLEOTIDE SEQUENCE [LARGE SCALE GENOMIC DNA]</scope>
</reference>
<sequence length="156" mass="17404">MSRTAWFTLCASGAFTCGVIYYVHTSQVKDRERLREGVIIDLERQQQKKIQNVRQLALQSDLTKILREQQKQYDEDDRRQRESGPWFDSGGDRTHTSRSLSECITARPQSRFIVVVVVVVVEVVVVVVVVVVAVVVVVVVAAAAVVVVVLVVAVVI</sequence>
<comment type="caution">
    <text evidence="7">The sequence shown here is derived from an EMBL/GenBank/DDBJ whole genome shotgun (WGS) entry which is preliminary data.</text>
</comment>
<keyword evidence="3" id="KW-0809">Transit peptide</keyword>
<evidence type="ECO:0000256" key="1">
    <source>
        <dbReference type="ARBA" id="ARBA00004173"/>
    </source>
</evidence>
<dbReference type="Proteomes" id="UP000762676">
    <property type="component" value="Unassembled WGS sequence"/>
</dbReference>
<dbReference type="InterPro" id="IPR031568">
    <property type="entry name" value="Pet117"/>
</dbReference>
<protein>
    <submittedName>
        <fullName evidence="7">Protein PET117 homolog, mitochondrial</fullName>
    </submittedName>
</protein>
<evidence type="ECO:0000313" key="8">
    <source>
        <dbReference type="Proteomes" id="UP000762676"/>
    </source>
</evidence>
<evidence type="ECO:0000313" key="7">
    <source>
        <dbReference type="EMBL" id="GFR62740.1"/>
    </source>
</evidence>
<evidence type="ECO:0000256" key="4">
    <source>
        <dbReference type="ARBA" id="ARBA00023128"/>
    </source>
</evidence>
<evidence type="ECO:0000256" key="5">
    <source>
        <dbReference type="SAM" id="MobiDB-lite"/>
    </source>
</evidence>
<evidence type="ECO:0000256" key="3">
    <source>
        <dbReference type="ARBA" id="ARBA00022946"/>
    </source>
</evidence>
<keyword evidence="6" id="KW-0812">Transmembrane</keyword>
<proteinExistence type="inferred from homology"/>
<keyword evidence="8" id="KW-1185">Reference proteome</keyword>
<dbReference type="PANTHER" id="PTHR28163">
    <property type="entry name" value="PROTEIN PET117 HOMOLOG, MITOCHONDRIAL"/>
    <property type="match status" value="1"/>
</dbReference>
<feature type="transmembrane region" description="Helical" evidence="6">
    <location>
        <begin position="136"/>
        <end position="155"/>
    </location>
</feature>
<feature type="transmembrane region" description="Helical" evidence="6">
    <location>
        <begin position="112"/>
        <end position="130"/>
    </location>
</feature>
<dbReference type="Pfam" id="PF15786">
    <property type="entry name" value="PET117"/>
    <property type="match status" value="1"/>
</dbReference>
<dbReference type="AlphaFoldDB" id="A0AAV4EPU0"/>
<dbReference type="EMBL" id="BMAT01007353">
    <property type="protein sequence ID" value="GFR62740.1"/>
    <property type="molecule type" value="Genomic_DNA"/>
</dbReference>
<keyword evidence="6" id="KW-1133">Transmembrane helix</keyword>
<feature type="compositionally biased region" description="Basic and acidic residues" evidence="5">
    <location>
        <begin position="69"/>
        <end position="82"/>
    </location>
</feature>
<gene>
    <name evidence="7" type="ORF">ElyMa_003588800</name>
</gene>
<comment type="subcellular location">
    <subcellularLocation>
        <location evidence="1">Mitochondrion</location>
    </subcellularLocation>
</comment>
<keyword evidence="6" id="KW-0472">Membrane</keyword>